<dbReference type="InterPro" id="IPR032675">
    <property type="entry name" value="LRR_dom_sf"/>
</dbReference>
<dbReference type="OrthoDB" id="664960at2759"/>
<dbReference type="PANTHER" id="PTHR33463">
    <property type="entry name" value="NB-ARC DOMAIN-CONTAINING PROTEIN-RELATED"/>
    <property type="match status" value="1"/>
</dbReference>
<evidence type="ECO:0000256" key="2">
    <source>
        <dbReference type="ARBA" id="ARBA00022614"/>
    </source>
</evidence>
<comment type="caution">
    <text evidence="11">The sequence shown here is derived from an EMBL/GenBank/DDBJ whole genome shotgun (WGS) entry which is preliminary data.</text>
</comment>
<evidence type="ECO:0000256" key="6">
    <source>
        <dbReference type="ARBA" id="ARBA00022840"/>
    </source>
</evidence>
<keyword evidence="5" id="KW-0611">Plant defense</keyword>
<reference evidence="11" key="1">
    <citation type="submission" date="2020-05" db="EMBL/GenBank/DDBJ databases">
        <title>WGS assembly of Corymbia citriodora subspecies variegata.</title>
        <authorList>
            <person name="Barry K."/>
            <person name="Hundley H."/>
            <person name="Shu S."/>
            <person name="Jenkins J."/>
            <person name="Grimwood J."/>
            <person name="Baten A."/>
        </authorList>
    </citation>
    <scope>NUCLEOTIDE SEQUENCE</scope>
    <source>
        <strain evidence="11">CV2-018</strain>
    </source>
</reference>
<dbReference type="Gene3D" id="3.80.10.10">
    <property type="entry name" value="Ribonuclease Inhibitor"/>
    <property type="match status" value="1"/>
</dbReference>
<keyword evidence="2" id="KW-0433">Leucine-rich repeat</keyword>
<dbReference type="Gene3D" id="1.10.10.10">
    <property type="entry name" value="Winged helix-like DNA-binding domain superfamily/Winged helix DNA-binding domain"/>
    <property type="match status" value="1"/>
</dbReference>
<dbReference type="FunFam" id="1.10.10.10:FF:000322">
    <property type="entry name" value="Probable disease resistance protein At1g63360"/>
    <property type="match status" value="1"/>
</dbReference>
<dbReference type="GO" id="GO:0043531">
    <property type="term" value="F:ADP binding"/>
    <property type="evidence" value="ECO:0007669"/>
    <property type="project" value="InterPro"/>
</dbReference>
<dbReference type="Gene3D" id="1.10.8.430">
    <property type="entry name" value="Helical domain of apoptotic protease-activating factors"/>
    <property type="match status" value="1"/>
</dbReference>
<name>A0A8T0CXG8_CORYI</name>
<evidence type="ECO:0000256" key="5">
    <source>
        <dbReference type="ARBA" id="ARBA00022821"/>
    </source>
</evidence>
<dbReference type="EMBL" id="MU089523">
    <property type="protein sequence ID" value="KAF7851854.1"/>
    <property type="molecule type" value="Genomic_DNA"/>
</dbReference>
<dbReference type="PANTHER" id="PTHR33463:SF220">
    <property type="entry name" value="NB-ARC DOMAIN-CONTAINING PROTEIN"/>
    <property type="match status" value="1"/>
</dbReference>
<organism evidence="11 12">
    <name type="scientific">Corymbia citriodora subsp. variegata</name>
    <dbReference type="NCBI Taxonomy" id="360336"/>
    <lineage>
        <taxon>Eukaryota</taxon>
        <taxon>Viridiplantae</taxon>
        <taxon>Streptophyta</taxon>
        <taxon>Embryophyta</taxon>
        <taxon>Tracheophyta</taxon>
        <taxon>Spermatophyta</taxon>
        <taxon>Magnoliopsida</taxon>
        <taxon>eudicotyledons</taxon>
        <taxon>Gunneridae</taxon>
        <taxon>Pentapetalae</taxon>
        <taxon>rosids</taxon>
        <taxon>malvids</taxon>
        <taxon>Myrtales</taxon>
        <taxon>Myrtaceae</taxon>
        <taxon>Myrtoideae</taxon>
        <taxon>Eucalypteae</taxon>
        <taxon>Corymbia</taxon>
    </lineage>
</organism>
<evidence type="ECO:0000256" key="3">
    <source>
        <dbReference type="ARBA" id="ARBA00022737"/>
    </source>
</evidence>
<feature type="coiled-coil region" evidence="7">
    <location>
        <begin position="25"/>
        <end position="63"/>
    </location>
</feature>
<dbReference type="FunFam" id="1.10.8.430:FF:000003">
    <property type="entry name" value="Probable disease resistance protein At5g66910"/>
    <property type="match status" value="1"/>
</dbReference>
<dbReference type="AlphaFoldDB" id="A0A8T0CXG8"/>
<evidence type="ECO:0000259" key="8">
    <source>
        <dbReference type="Pfam" id="PF00931"/>
    </source>
</evidence>
<keyword evidence="3" id="KW-0677">Repeat</keyword>
<dbReference type="InterPro" id="IPR036388">
    <property type="entry name" value="WH-like_DNA-bd_sf"/>
</dbReference>
<dbReference type="InterPro" id="IPR050905">
    <property type="entry name" value="Plant_NBS-LRR"/>
</dbReference>
<dbReference type="InterPro" id="IPR055414">
    <property type="entry name" value="LRR_R13L4/SHOC2-like"/>
</dbReference>
<accession>A0A8T0CXG8</accession>
<feature type="domain" description="Disease resistance R13L4/SHOC-2-like LRR" evidence="10">
    <location>
        <begin position="571"/>
        <end position="816"/>
    </location>
</feature>
<evidence type="ECO:0000256" key="7">
    <source>
        <dbReference type="SAM" id="Coils"/>
    </source>
</evidence>
<dbReference type="GO" id="GO:0005524">
    <property type="term" value="F:ATP binding"/>
    <property type="evidence" value="ECO:0007669"/>
    <property type="project" value="UniProtKB-KW"/>
</dbReference>
<gene>
    <name evidence="11" type="ORF">BT93_L2014</name>
</gene>
<dbReference type="Gramene" id="rna-gnl|WGS:JABURB|Cocit.L2014.1">
    <property type="protein sequence ID" value="cds-KAF7851854.1"/>
    <property type="gene ID" value="gene-BT93_L2014"/>
</dbReference>
<keyword evidence="7" id="KW-0175">Coiled coil</keyword>
<feature type="domain" description="Disease resistance protein winged helix" evidence="9">
    <location>
        <begin position="413"/>
        <end position="486"/>
    </location>
</feature>
<dbReference type="SUPFAM" id="SSF52540">
    <property type="entry name" value="P-loop containing nucleoside triphosphate hydrolases"/>
    <property type="match status" value="1"/>
</dbReference>
<proteinExistence type="inferred from homology"/>
<evidence type="ECO:0000256" key="1">
    <source>
        <dbReference type="ARBA" id="ARBA00008894"/>
    </source>
</evidence>
<dbReference type="PROSITE" id="PS51450">
    <property type="entry name" value="LRR"/>
    <property type="match status" value="1"/>
</dbReference>
<evidence type="ECO:0000313" key="11">
    <source>
        <dbReference type="EMBL" id="KAF7851854.1"/>
    </source>
</evidence>
<dbReference type="SUPFAM" id="SSF52058">
    <property type="entry name" value="L domain-like"/>
    <property type="match status" value="1"/>
</dbReference>
<dbReference type="InterPro" id="IPR001611">
    <property type="entry name" value="Leu-rich_rpt"/>
</dbReference>
<dbReference type="Pfam" id="PF00931">
    <property type="entry name" value="NB-ARC"/>
    <property type="match status" value="1"/>
</dbReference>
<sequence>MDFAKPLSDLVKYLCGLASTLLGYIYNLRDNVRLLDEANENLKAESEDVKAKMEREEEETRARRTNQVANWLGKVQEFVDGADHVLQEAGERDRIKCLSRCLPRNCWSSYKLGKRVNQLLNEARRFQREKGEFKDFTLRLPPPQVLEMPMDKTVGLDVPLDRVWKWLVDEKQIRVIGLYGKGGVGKTTLMKRINEKLLHANHGFEIVIWVVVSRQMNEDSIRDAIRKRLHIQDESWDRWSQDERVNHLCYVLNRKKFVLLVDDVWARLDLSKIGVPHPCLENGSKVVFTTRSKQVCHQMEADITYEVECLMPEEALTLFKKNVGKWLENCHQEIQDLAKDIAEECKGLPLALITVGQAMASREHPHEWHYALKTLGNKPHELSGMEEVYHILEFSYNSINDSTIQLCFLYCCLFPEDYPIRKNDLIEHWIGEGLLGDTDDVYSMRDRGEYFLGSLKMACLLESVHDNYGELGDQFVKMHDVVRDMATWIARDRGQRENKLLVIEKEEELSAKIISKWEEAKKVSLWGKYIRNINQAPPRCSQLETLFVRETDVRFVPRGFFDSMTALLTVLDLSGNRNIELFPEGICDLINLRYLNLSDTKISELPKEIKNLTRLRWFLLNNISNPVTIPTGAIASLPLNVFSMWGLNLEKEEEMVEELGHMQDLTDLSISVYKSSSALKIFESFQRCIRRVRIYKCEDLTCIPISHSLKGSGNFSHLKMFHLTDCSMDVKMEITQGIGRDPNSSCFPSLIEVWVVNCGLLDLSWLVHAPKLQRLMVWRCHVMEKIMGDGIAREELAASGLFSRLESLMIFNNSKLRSICDHTLFFPPRVEFIIEGCPSLKKLPLDSNSTRVSFQIIGDKDWWAEFEWDPVTRVTFLRFDNEDLSGEEKMTFGEAARKLKVEDFDRAQIEFLPRNEAAGE</sequence>
<dbReference type="Pfam" id="PF23559">
    <property type="entry name" value="WHD_DRP"/>
    <property type="match status" value="1"/>
</dbReference>
<dbReference type="InterPro" id="IPR002182">
    <property type="entry name" value="NB-ARC"/>
</dbReference>
<dbReference type="InterPro" id="IPR058922">
    <property type="entry name" value="WHD_DRP"/>
</dbReference>
<dbReference type="Proteomes" id="UP000806378">
    <property type="component" value="Unassembled WGS sequence"/>
</dbReference>
<evidence type="ECO:0000313" key="12">
    <source>
        <dbReference type="Proteomes" id="UP000806378"/>
    </source>
</evidence>
<keyword evidence="4" id="KW-0547">Nucleotide-binding</keyword>
<evidence type="ECO:0000259" key="10">
    <source>
        <dbReference type="Pfam" id="PF23598"/>
    </source>
</evidence>
<evidence type="ECO:0000259" key="9">
    <source>
        <dbReference type="Pfam" id="PF23559"/>
    </source>
</evidence>
<evidence type="ECO:0008006" key="13">
    <source>
        <dbReference type="Google" id="ProtNLM"/>
    </source>
</evidence>
<keyword evidence="6" id="KW-0067">ATP-binding</keyword>
<dbReference type="GO" id="GO:0006952">
    <property type="term" value="P:defense response"/>
    <property type="evidence" value="ECO:0007669"/>
    <property type="project" value="UniProtKB-KW"/>
</dbReference>
<dbReference type="PRINTS" id="PR00364">
    <property type="entry name" value="DISEASERSIST"/>
</dbReference>
<dbReference type="InterPro" id="IPR027417">
    <property type="entry name" value="P-loop_NTPase"/>
</dbReference>
<feature type="domain" description="NB-ARC" evidence="8">
    <location>
        <begin position="159"/>
        <end position="324"/>
    </location>
</feature>
<dbReference type="InterPro" id="IPR042197">
    <property type="entry name" value="Apaf_helical"/>
</dbReference>
<evidence type="ECO:0000256" key="4">
    <source>
        <dbReference type="ARBA" id="ARBA00022741"/>
    </source>
</evidence>
<dbReference type="FunFam" id="3.40.50.300:FF:001091">
    <property type="entry name" value="Probable disease resistance protein At1g61300"/>
    <property type="match status" value="1"/>
</dbReference>
<dbReference type="Gene3D" id="3.40.50.300">
    <property type="entry name" value="P-loop containing nucleotide triphosphate hydrolases"/>
    <property type="match status" value="1"/>
</dbReference>
<protein>
    <recommendedName>
        <fullName evidence="13">NB-ARC domain-containing protein</fullName>
    </recommendedName>
</protein>
<keyword evidence="12" id="KW-1185">Reference proteome</keyword>
<comment type="similarity">
    <text evidence="1">Belongs to the disease resistance NB-LRR family.</text>
</comment>
<dbReference type="Pfam" id="PF23598">
    <property type="entry name" value="LRR_14"/>
    <property type="match status" value="1"/>
</dbReference>